<evidence type="ECO:0000256" key="3">
    <source>
        <dbReference type="ARBA" id="ARBA00023235"/>
    </source>
</evidence>
<evidence type="ECO:0000256" key="2">
    <source>
        <dbReference type="ARBA" id="ARBA00023110"/>
    </source>
</evidence>
<reference evidence="6 7" key="1">
    <citation type="submission" date="2017-04" db="EMBL/GenBank/DDBJ databases">
        <authorList>
            <person name="Afonso C.L."/>
            <person name="Miller P.J."/>
            <person name="Scott M.A."/>
            <person name="Spackman E."/>
            <person name="Goraichik I."/>
            <person name="Dimitrov K.M."/>
            <person name="Suarez D.L."/>
            <person name="Swayne D.E."/>
        </authorList>
    </citation>
    <scope>NUCLEOTIDE SEQUENCE [LARGE SCALE GENOMIC DNA]</scope>
    <source>
        <strain evidence="6 7">DSM 19625</strain>
    </source>
</reference>
<dbReference type="Proteomes" id="UP000192678">
    <property type="component" value="Unassembled WGS sequence"/>
</dbReference>
<dbReference type="InterPro" id="IPR002130">
    <property type="entry name" value="Cyclophilin-type_PPIase_dom"/>
</dbReference>
<dbReference type="Gene3D" id="2.40.100.10">
    <property type="entry name" value="Cyclophilin-like"/>
    <property type="match status" value="1"/>
</dbReference>
<feature type="signal peptide" evidence="4">
    <location>
        <begin position="1"/>
        <end position="19"/>
    </location>
</feature>
<protein>
    <recommendedName>
        <fullName evidence="1">peptidylprolyl isomerase</fullName>
        <ecNumber evidence="1">5.2.1.8</ecNumber>
    </recommendedName>
</protein>
<evidence type="ECO:0000313" key="7">
    <source>
        <dbReference type="Proteomes" id="UP000192678"/>
    </source>
</evidence>
<proteinExistence type="predicted"/>
<evidence type="ECO:0000313" key="6">
    <source>
        <dbReference type="EMBL" id="SMD11280.1"/>
    </source>
</evidence>
<evidence type="ECO:0000256" key="1">
    <source>
        <dbReference type="ARBA" id="ARBA00013194"/>
    </source>
</evidence>
<dbReference type="EC" id="5.2.1.8" evidence="1"/>
<feature type="domain" description="PPIase cyclophilin-type" evidence="5">
    <location>
        <begin position="32"/>
        <end position="210"/>
    </location>
</feature>
<dbReference type="STRING" id="475255.SAMN04488101_11421"/>
<dbReference type="Pfam" id="PF00160">
    <property type="entry name" value="Pro_isomerase"/>
    <property type="match status" value="1"/>
</dbReference>
<dbReference type="AlphaFoldDB" id="A0A1W2ENI7"/>
<evidence type="ECO:0000259" key="5">
    <source>
        <dbReference type="PROSITE" id="PS50072"/>
    </source>
</evidence>
<dbReference type="InterPro" id="IPR044666">
    <property type="entry name" value="Cyclophilin_A-like"/>
</dbReference>
<dbReference type="RefSeq" id="WP_084291317.1">
    <property type="nucleotide sequence ID" value="NZ_FWYB01000014.1"/>
</dbReference>
<accession>A0A1W2ENI7</accession>
<keyword evidence="7" id="KW-1185">Reference proteome</keyword>
<dbReference type="GO" id="GO:0003755">
    <property type="term" value="F:peptidyl-prolyl cis-trans isomerase activity"/>
    <property type="evidence" value="ECO:0007669"/>
    <property type="project" value="UniProtKB-KW"/>
</dbReference>
<dbReference type="PROSITE" id="PS50072">
    <property type="entry name" value="CSA_PPIASE_2"/>
    <property type="match status" value="1"/>
</dbReference>
<dbReference type="PANTHER" id="PTHR45625">
    <property type="entry name" value="PEPTIDYL-PROLYL CIS-TRANS ISOMERASE-RELATED"/>
    <property type="match status" value="1"/>
</dbReference>
<organism evidence="6 7">
    <name type="scientific">Pedobacter nyackensis</name>
    <dbReference type="NCBI Taxonomy" id="475255"/>
    <lineage>
        <taxon>Bacteria</taxon>
        <taxon>Pseudomonadati</taxon>
        <taxon>Bacteroidota</taxon>
        <taxon>Sphingobacteriia</taxon>
        <taxon>Sphingobacteriales</taxon>
        <taxon>Sphingobacteriaceae</taxon>
        <taxon>Pedobacter</taxon>
    </lineage>
</organism>
<keyword evidence="3 6" id="KW-0413">Isomerase</keyword>
<dbReference type="SUPFAM" id="SSF50891">
    <property type="entry name" value="Cyclophilin-like"/>
    <property type="match status" value="1"/>
</dbReference>
<dbReference type="EMBL" id="FWYB01000014">
    <property type="protein sequence ID" value="SMD11280.1"/>
    <property type="molecule type" value="Genomic_DNA"/>
</dbReference>
<dbReference type="InterPro" id="IPR029000">
    <property type="entry name" value="Cyclophilin-like_dom_sf"/>
</dbReference>
<sequence length="231" mass="26241">MKRIIFSLFLVLLVTQVKAQSTFVRFMTNKDDITIMLYDETPKHRDMFLTGIKKGWYKNAEFNRVIKSFVSQGGELDDTILNREKRHPELGAKRFAAEIKPNLFHKKGALGAGRDDNAEKASYFTQIYLVVGKKQTDAQLDAIEQKKNRKIPAAQRAIYKTAGGTPHLDQDYTIFGEIVEGMEVADAINAMATDKNDVPLSAVVFNPVILSKKQATKFQQQLKKKKIYTHE</sequence>
<name>A0A1W2ENI7_9SPHI</name>
<evidence type="ECO:0000256" key="4">
    <source>
        <dbReference type="SAM" id="SignalP"/>
    </source>
</evidence>
<keyword evidence="2" id="KW-0697">Rotamase</keyword>
<gene>
    <name evidence="6" type="ORF">SAMN04488101_11421</name>
</gene>
<feature type="chain" id="PRO_5010697051" description="peptidylprolyl isomerase" evidence="4">
    <location>
        <begin position="20"/>
        <end position="231"/>
    </location>
</feature>
<dbReference type="OrthoDB" id="9807797at2"/>
<dbReference type="PANTHER" id="PTHR45625:SF4">
    <property type="entry name" value="PEPTIDYLPROLYL ISOMERASE DOMAIN AND WD REPEAT-CONTAINING PROTEIN 1"/>
    <property type="match status" value="1"/>
</dbReference>
<keyword evidence="4" id="KW-0732">Signal</keyword>